<dbReference type="Proteomes" id="UP000619238">
    <property type="component" value="Unassembled WGS sequence"/>
</dbReference>
<evidence type="ECO:0000313" key="2">
    <source>
        <dbReference type="Proteomes" id="UP000619238"/>
    </source>
</evidence>
<protein>
    <submittedName>
        <fullName evidence="1">Uncharacterized protein</fullName>
    </submittedName>
</protein>
<reference evidence="1 2" key="1">
    <citation type="submission" date="2020-07" db="EMBL/GenBank/DDBJ databases">
        <title>Description of Kordia aestuariivivens sp. nov., isolated from a tidal flat.</title>
        <authorList>
            <person name="Park S."/>
            <person name="Yoon J.-H."/>
        </authorList>
    </citation>
    <scope>NUCLEOTIDE SEQUENCE [LARGE SCALE GENOMIC DNA]</scope>
    <source>
        <strain evidence="1 2">YSTF-M3</strain>
    </source>
</reference>
<gene>
    <name evidence="1" type="ORF">H2O64_11415</name>
</gene>
<proteinExistence type="predicted"/>
<name>A0ABR7QA89_9FLAO</name>
<dbReference type="RefSeq" id="WP_187562336.1">
    <property type="nucleotide sequence ID" value="NZ_JACGWS010000006.1"/>
</dbReference>
<organism evidence="1 2">
    <name type="scientific">Kordia aestuariivivens</name>
    <dbReference type="NCBI Taxonomy" id="2759037"/>
    <lineage>
        <taxon>Bacteria</taxon>
        <taxon>Pseudomonadati</taxon>
        <taxon>Bacteroidota</taxon>
        <taxon>Flavobacteriia</taxon>
        <taxon>Flavobacteriales</taxon>
        <taxon>Flavobacteriaceae</taxon>
        <taxon>Kordia</taxon>
    </lineage>
</organism>
<keyword evidence="2" id="KW-1185">Reference proteome</keyword>
<evidence type="ECO:0000313" key="1">
    <source>
        <dbReference type="EMBL" id="MBC8755286.1"/>
    </source>
</evidence>
<comment type="caution">
    <text evidence="1">The sequence shown here is derived from an EMBL/GenBank/DDBJ whole genome shotgun (WGS) entry which is preliminary data.</text>
</comment>
<dbReference type="EMBL" id="JACGWS010000006">
    <property type="protein sequence ID" value="MBC8755286.1"/>
    <property type="molecule type" value="Genomic_DNA"/>
</dbReference>
<accession>A0ABR7QA89</accession>
<sequence length="45" mass="4979">MSYEALGGKTYETIETYDGLLSTMGPCQGGTKCCNYDNTWHPMPI</sequence>